<evidence type="ECO:0000313" key="5">
    <source>
        <dbReference type="EMBL" id="CAG6395005.1"/>
    </source>
</evidence>
<feature type="short sequence motif" description="GXSXG" evidence="2">
    <location>
        <begin position="79"/>
        <end position="83"/>
    </location>
</feature>
<dbReference type="InterPro" id="IPR002641">
    <property type="entry name" value="PNPLA_dom"/>
</dbReference>
<keyword evidence="3" id="KW-0472">Membrane</keyword>
<keyword evidence="2" id="KW-0378">Hydrolase</keyword>
<keyword evidence="3" id="KW-0812">Transmembrane</keyword>
<dbReference type="AlphaFoldDB" id="A0A9W4DSY8"/>
<feature type="active site" description="Nucleophile" evidence="2">
    <location>
        <position position="81"/>
    </location>
</feature>
<dbReference type="PROSITE" id="PS51635">
    <property type="entry name" value="PNPLA"/>
    <property type="match status" value="1"/>
</dbReference>
<accession>A0A9W4DSY8</accession>
<keyword evidence="1 2" id="KW-0443">Lipid metabolism</keyword>
<proteinExistence type="predicted"/>
<dbReference type="Proteomes" id="UP001152519">
    <property type="component" value="Unassembled WGS sequence"/>
</dbReference>
<evidence type="ECO:0000256" key="3">
    <source>
        <dbReference type="SAM" id="Phobius"/>
    </source>
</evidence>
<dbReference type="Gene3D" id="3.40.1090.10">
    <property type="entry name" value="Cytosolic phospholipase A2 catalytic domain"/>
    <property type="match status" value="1"/>
</dbReference>
<dbReference type="SUPFAM" id="SSF52151">
    <property type="entry name" value="FabD/lysophospholipase-like"/>
    <property type="match status" value="1"/>
</dbReference>
<dbReference type="RefSeq" id="WP_251491864.1">
    <property type="nucleotide sequence ID" value="NZ_CAJSLV010000059.1"/>
</dbReference>
<dbReference type="InterPro" id="IPR016035">
    <property type="entry name" value="Acyl_Trfase/lysoPLipase"/>
</dbReference>
<organism evidence="5 6">
    <name type="scientific">Actinacidiphila cocklensis</name>
    <dbReference type="NCBI Taxonomy" id="887465"/>
    <lineage>
        <taxon>Bacteria</taxon>
        <taxon>Bacillati</taxon>
        <taxon>Actinomycetota</taxon>
        <taxon>Actinomycetes</taxon>
        <taxon>Kitasatosporales</taxon>
        <taxon>Streptomycetaceae</taxon>
        <taxon>Actinacidiphila</taxon>
    </lineage>
</organism>
<feature type="short sequence motif" description="DGA/G" evidence="2">
    <location>
        <begin position="279"/>
        <end position="281"/>
    </location>
</feature>
<keyword evidence="6" id="KW-1185">Reference proteome</keyword>
<gene>
    <name evidence="5" type="ORF">SCOCK_30238</name>
</gene>
<dbReference type="EMBL" id="CAJSLV010000059">
    <property type="protein sequence ID" value="CAG6395005.1"/>
    <property type="molecule type" value="Genomic_DNA"/>
</dbReference>
<protein>
    <submittedName>
        <fullName evidence="5">Patatin-related protein</fullName>
    </submittedName>
</protein>
<dbReference type="Pfam" id="PF11856">
    <property type="entry name" value="DUF3376"/>
    <property type="match status" value="1"/>
</dbReference>
<dbReference type="Pfam" id="PF01734">
    <property type="entry name" value="Patatin"/>
    <property type="match status" value="1"/>
</dbReference>
<evidence type="ECO:0000256" key="1">
    <source>
        <dbReference type="ARBA" id="ARBA00023098"/>
    </source>
</evidence>
<dbReference type="InterPro" id="IPR024282">
    <property type="entry name" value="DUF3376"/>
</dbReference>
<evidence type="ECO:0000256" key="2">
    <source>
        <dbReference type="PROSITE-ProRule" id="PRU01161"/>
    </source>
</evidence>
<dbReference type="GO" id="GO:0016787">
    <property type="term" value="F:hydrolase activity"/>
    <property type="evidence" value="ECO:0007669"/>
    <property type="project" value="UniProtKB-UniRule"/>
</dbReference>
<comment type="caution">
    <text evidence="2">Lacks conserved residue(s) required for the propagation of feature annotation.</text>
</comment>
<comment type="caution">
    <text evidence="5">The sequence shown here is derived from an EMBL/GenBank/DDBJ whole genome shotgun (WGS) entry which is preliminary data.</text>
</comment>
<keyword evidence="2" id="KW-0442">Lipid degradation</keyword>
<reference evidence="5" key="1">
    <citation type="submission" date="2021-05" db="EMBL/GenBank/DDBJ databases">
        <authorList>
            <person name="Arsene-Ploetze F."/>
        </authorList>
    </citation>
    <scope>NUCLEOTIDE SEQUENCE</scope>
    <source>
        <strain evidence="5">DSM 42138</strain>
    </source>
</reference>
<keyword evidence="3" id="KW-1133">Transmembrane helix</keyword>
<feature type="domain" description="PNPLA" evidence="4">
    <location>
        <begin position="15"/>
        <end position="292"/>
    </location>
</feature>
<name>A0A9W4DSY8_9ACTN</name>
<evidence type="ECO:0000313" key="6">
    <source>
        <dbReference type="Proteomes" id="UP001152519"/>
    </source>
</evidence>
<dbReference type="GO" id="GO:0016042">
    <property type="term" value="P:lipid catabolic process"/>
    <property type="evidence" value="ECO:0007669"/>
    <property type="project" value="UniProtKB-UniRule"/>
</dbReference>
<feature type="active site" description="Proton acceptor" evidence="2">
    <location>
        <position position="279"/>
    </location>
</feature>
<evidence type="ECO:0000259" key="4">
    <source>
        <dbReference type="PROSITE" id="PS51635"/>
    </source>
</evidence>
<feature type="transmembrane region" description="Helical" evidence="3">
    <location>
        <begin position="814"/>
        <end position="838"/>
    </location>
</feature>
<sequence>MSSETEGRGTIRLALVMNGGVSLAVWMGGVTHELDLLRRASSPQYPEPDAADRDVPVFRAWRELVREKGKEVEIDILSGTSAGGLNGLFLATAIARNAQLPDLRQMWRSSASLDKLLKQPMRVRQRLMRVPVEENSILNGMYFEKKIGEVLKSIRNGSVRQRKMVTLFVTGTALDGRCRTYRDSYGRPFSVPDHRRVYRFESHVRDVEYAKQDGAYGIVECGKEEASHFSDEAEGVLRLAGRVTAGFPGAFAPMSESTLLERRIVPDDGRSYPASSVMDGGVLNNEPFASVLEAITKRVASGAVERVVTYVVPSGGQVAEEAVKDQRSADIKIGTTLWSASNYPKEANFRASVEELDNRLATSGLATRDELFGRLVDVLAEGDAAGGEAFVRRTAEAASGLLGEYRRSRLNALLLALQPAAGADTGAVTTLSAPEVPNREAFDAILATTDWLWCPSDHPDEISDPQCEGPETWRWGLIVAERLVQLLGNYLQTRLAPVSGVPPFAEGSEGRAALSDATIFIDKQLREVIAITDAVKAEEIRRRPAGAELSEEQVARLVNGVFRDLDATGAAGVRVWRAADEFAKALNTADAERRTGDAAGGDGIWEARTVVSAGLQVEVLTQTFAPPAKVIGKLTPRFRFLRLGPDSVGPLFNEDWSEGLGDRKLYGIRFHHFGAFINDDWRKSDFLWGRLDAVHHLLPLLVPPSDVLAREKELHRAILGAETGLPADKAIAGMRERLAQLKHSTDADLLNRNDRATVKAAGDSVVGWATKGQGRLVRQVASSVWSYVWEAWSHGESVRGGNLTGAVTKPFRRLMWGAAAGYLALLAGIVVVIVLVVVL</sequence>